<keyword evidence="1" id="KW-0812">Transmembrane</keyword>
<gene>
    <name evidence="2" type="ORF">GDO86_015283</name>
</gene>
<feature type="transmembrane region" description="Helical" evidence="1">
    <location>
        <begin position="17"/>
        <end position="36"/>
    </location>
</feature>
<dbReference type="Proteomes" id="UP000812440">
    <property type="component" value="Chromosome 8_10"/>
</dbReference>
<name>A0A8T2JSB8_9PIPI</name>
<comment type="caution">
    <text evidence="2">The sequence shown here is derived from an EMBL/GenBank/DDBJ whole genome shotgun (WGS) entry which is preliminary data.</text>
</comment>
<keyword evidence="1" id="KW-0472">Membrane</keyword>
<dbReference type="AlphaFoldDB" id="A0A8T2JSB8"/>
<evidence type="ECO:0000256" key="1">
    <source>
        <dbReference type="SAM" id="Phobius"/>
    </source>
</evidence>
<evidence type="ECO:0000313" key="2">
    <source>
        <dbReference type="EMBL" id="KAG8448125.1"/>
    </source>
</evidence>
<keyword evidence="3" id="KW-1185">Reference proteome</keyword>
<accession>A0A8T2JSB8</accession>
<sequence>MGALRPQSVTYDTCWKLIMQIFACKIYITLLISWGYNEQSQQQPKCALYKCDVTLLLEGPVLFSLYASFIDLCVQEADPSDYSVFIKIMCYTNEPIRIRP</sequence>
<reference evidence="2" key="1">
    <citation type="thesis" date="2020" institute="ProQuest LLC" country="789 East Eisenhower Parkway, Ann Arbor, MI, USA">
        <title>Comparative Genomics and Chromosome Evolution.</title>
        <authorList>
            <person name="Mudd A.B."/>
        </authorList>
    </citation>
    <scope>NUCLEOTIDE SEQUENCE</scope>
    <source>
        <strain evidence="2">Female2</strain>
        <tissue evidence="2">Blood</tissue>
    </source>
</reference>
<protein>
    <submittedName>
        <fullName evidence="2">Uncharacterized protein</fullName>
    </submittedName>
</protein>
<dbReference type="EMBL" id="JAACNH010000003">
    <property type="protein sequence ID" value="KAG8448125.1"/>
    <property type="molecule type" value="Genomic_DNA"/>
</dbReference>
<proteinExistence type="predicted"/>
<keyword evidence="1" id="KW-1133">Transmembrane helix</keyword>
<evidence type="ECO:0000313" key="3">
    <source>
        <dbReference type="Proteomes" id="UP000812440"/>
    </source>
</evidence>
<organism evidence="2 3">
    <name type="scientific">Hymenochirus boettgeri</name>
    <name type="common">Congo dwarf clawed frog</name>
    <dbReference type="NCBI Taxonomy" id="247094"/>
    <lineage>
        <taxon>Eukaryota</taxon>
        <taxon>Metazoa</taxon>
        <taxon>Chordata</taxon>
        <taxon>Craniata</taxon>
        <taxon>Vertebrata</taxon>
        <taxon>Euteleostomi</taxon>
        <taxon>Amphibia</taxon>
        <taxon>Batrachia</taxon>
        <taxon>Anura</taxon>
        <taxon>Pipoidea</taxon>
        <taxon>Pipidae</taxon>
        <taxon>Pipinae</taxon>
        <taxon>Hymenochirus</taxon>
    </lineage>
</organism>